<dbReference type="InterPro" id="IPR013249">
    <property type="entry name" value="RNA_pol_sigma70_r4_t2"/>
</dbReference>
<keyword evidence="3" id="KW-0731">Sigma factor</keyword>
<evidence type="ECO:0000313" key="7">
    <source>
        <dbReference type="EMBL" id="SDK01127.1"/>
    </source>
</evidence>
<dbReference type="Pfam" id="PF04542">
    <property type="entry name" value="Sigma70_r2"/>
    <property type="match status" value="1"/>
</dbReference>
<sequence length="191" mass="22443">MLSDAHLWARFQAGDREAFAAIYQRYGKLLTQYGMRLVHDKERVRDAVQDLFVYLWEKRMRLGAVRSLPSYLLISLRRQLLQARTSRYGALGLERTDESATEMSVERQLIQEQERGLALQRLTKAMEALPDRQREAIFLRYYCELDFPDVAEVMAINTRSVYKLMYKAIEHMRKNFPTLTFSLILLCLLLG</sequence>
<evidence type="ECO:0000313" key="8">
    <source>
        <dbReference type="Proteomes" id="UP000198510"/>
    </source>
</evidence>
<dbReference type="Gene3D" id="1.10.10.10">
    <property type="entry name" value="Winged helix-like DNA-binding domain superfamily/Winged helix DNA-binding domain"/>
    <property type="match status" value="1"/>
</dbReference>
<organism evidence="7 8">
    <name type="scientific">Catalinimonas alkaloidigena</name>
    <dbReference type="NCBI Taxonomy" id="1075417"/>
    <lineage>
        <taxon>Bacteria</taxon>
        <taxon>Pseudomonadati</taxon>
        <taxon>Bacteroidota</taxon>
        <taxon>Cytophagia</taxon>
        <taxon>Cytophagales</taxon>
        <taxon>Catalimonadaceae</taxon>
        <taxon>Catalinimonas</taxon>
    </lineage>
</organism>
<dbReference type="GO" id="GO:0016987">
    <property type="term" value="F:sigma factor activity"/>
    <property type="evidence" value="ECO:0007669"/>
    <property type="project" value="UniProtKB-KW"/>
</dbReference>
<feature type="domain" description="RNA polymerase sigma-70 region 2" evidence="5">
    <location>
        <begin position="22"/>
        <end position="86"/>
    </location>
</feature>
<keyword evidence="4" id="KW-0804">Transcription</keyword>
<dbReference type="SUPFAM" id="SSF88659">
    <property type="entry name" value="Sigma3 and sigma4 domains of RNA polymerase sigma factors"/>
    <property type="match status" value="1"/>
</dbReference>
<dbReference type="InterPro" id="IPR039425">
    <property type="entry name" value="RNA_pol_sigma-70-like"/>
</dbReference>
<dbReference type="InterPro" id="IPR013324">
    <property type="entry name" value="RNA_pol_sigma_r3/r4-like"/>
</dbReference>
<feature type="domain" description="RNA polymerase sigma factor 70 region 4 type 2" evidence="6">
    <location>
        <begin position="120"/>
        <end position="172"/>
    </location>
</feature>
<evidence type="ECO:0000256" key="1">
    <source>
        <dbReference type="ARBA" id="ARBA00010641"/>
    </source>
</evidence>
<dbReference type="Gene3D" id="1.10.1740.10">
    <property type="match status" value="1"/>
</dbReference>
<protein>
    <submittedName>
        <fullName evidence="7">RNA polymerase sigma-70 factor, ECF subfamily</fullName>
    </submittedName>
</protein>
<dbReference type="NCBIfam" id="TIGR02937">
    <property type="entry name" value="sigma70-ECF"/>
    <property type="match status" value="1"/>
</dbReference>
<reference evidence="7 8" key="1">
    <citation type="submission" date="2016-10" db="EMBL/GenBank/DDBJ databases">
        <authorList>
            <person name="de Groot N.N."/>
        </authorList>
    </citation>
    <scope>NUCLEOTIDE SEQUENCE [LARGE SCALE GENOMIC DNA]</scope>
    <source>
        <strain evidence="7 8">DSM 25186</strain>
    </source>
</reference>
<dbReference type="EMBL" id="FNFO01000001">
    <property type="protein sequence ID" value="SDK01127.1"/>
    <property type="molecule type" value="Genomic_DNA"/>
</dbReference>
<name>A0A1G8YEN6_9BACT</name>
<dbReference type="GO" id="GO:0006352">
    <property type="term" value="P:DNA-templated transcription initiation"/>
    <property type="evidence" value="ECO:0007669"/>
    <property type="project" value="InterPro"/>
</dbReference>
<evidence type="ECO:0000256" key="2">
    <source>
        <dbReference type="ARBA" id="ARBA00023015"/>
    </source>
</evidence>
<dbReference type="InterPro" id="IPR007627">
    <property type="entry name" value="RNA_pol_sigma70_r2"/>
</dbReference>
<dbReference type="InterPro" id="IPR036388">
    <property type="entry name" value="WH-like_DNA-bd_sf"/>
</dbReference>
<evidence type="ECO:0000259" key="6">
    <source>
        <dbReference type="Pfam" id="PF08281"/>
    </source>
</evidence>
<dbReference type="STRING" id="1075417.SAMN05421823_101648"/>
<evidence type="ECO:0000256" key="3">
    <source>
        <dbReference type="ARBA" id="ARBA00023082"/>
    </source>
</evidence>
<dbReference type="Proteomes" id="UP000198510">
    <property type="component" value="Unassembled WGS sequence"/>
</dbReference>
<proteinExistence type="inferred from homology"/>
<dbReference type="Pfam" id="PF08281">
    <property type="entry name" value="Sigma70_r4_2"/>
    <property type="match status" value="1"/>
</dbReference>
<comment type="similarity">
    <text evidence="1">Belongs to the sigma-70 factor family. ECF subfamily.</text>
</comment>
<dbReference type="PANTHER" id="PTHR43133:SF46">
    <property type="entry name" value="RNA POLYMERASE SIGMA-70 FACTOR ECF SUBFAMILY"/>
    <property type="match status" value="1"/>
</dbReference>
<dbReference type="AlphaFoldDB" id="A0A1G8YEN6"/>
<dbReference type="CDD" id="cd06171">
    <property type="entry name" value="Sigma70_r4"/>
    <property type="match status" value="1"/>
</dbReference>
<dbReference type="GO" id="GO:0003677">
    <property type="term" value="F:DNA binding"/>
    <property type="evidence" value="ECO:0007669"/>
    <property type="project" value="InterPro"/>
</dbReference>
<keyword evidence="2" id="KW-0805">Transcription regulation</keyword>
<keyword evidence="8" id="KW-1185">Reference proteome</keyword>
<dbReference type="InterPro" id="IPR013325">
    <property type="entry name" value="RNA_pol_sigma_r2"/>
</dbReference>
<dbReference type="PANTHER" id="PTHR43133">
    <property type="entry name" value="RNA POLYMERASE ECF-TYPE SIGMA FACTO"/>
    <property type="match status" value="1"/>
</dbReference>
<evidence type="ECO:0000256" key="4">
    <source>
        <dbReference type="ARBA" id="ARBA00023163"/>
    </source>
</evidence>
<accession>A0A1G8YEN6</accession>
<evidence type="ECO:0000259" key="5">
    <source>
        <dbReference type="Pfam" id="PF04542"/>
    </source>
</evidence>
<dbReference type="InterPro" id="IPR014284">
    <property type="entry name" value="RNA_pol_sigma-70_dom"/>
</dbReference>
<dbReference type="SUPFAM" id="SSF88946">
    <property type="entry name" value="Sigma2 domain of RNA polymerase sigma factors"/>
    <property type="match status" value="1"/>
</dbReference>
<gene>
    <name evidence="7" type="ORF">SAMN05421823_101648</name>
</gene>